<sequence length="691" mass="76612">MPADRLLGTLLRSLQTYTDQQDTPRLLGTAASLLTTLNNPLNVTLLTSQLLSAPALWTEPEGLRTCMRSLSVFHSAAQALIRHEQAIEEKSADADFVQLQLERTLPKNDWVKAIIGGADEHCPRWRHLLVFGGLLLGFGPPEKEGLSRSMRSTLETALVSAANLALAELVREDDLGSHSITLVLNHCFPSLADHERAQLDFDLLLPVLMHSAFHSTEGLRSAYFLGAIDFDVHANSRNQLQWPERSPSFQEVSTMLASPLLSSLGPLARLIGHSVEHVQQSWLVLATIEDLEAFTKTLHVQWRQNKLAENDASQESTYLDRVATEKTTPQLWKLLRSTLFAAVIILRSAMGRMLGDGALANDEAAPSLATQALRVLRSLHFISSRAGSTSFSQYTFVYLTAMDTLAAYPGQAEAFLHATIPNDLASVPHHPLDRSLDLFFLNTVEHFTLVLPTRTAEELLVAAASRYLAAGGNNNLLPIFEAAHSVMLAVFSAPQNAELTRRHLPFYIDTLFIVFPQNVTARQFRLAFKTILRLTSPPSALAVAEPMLSATLLELLRERAGNASTLALHRRSTDQNDDNDAEPPLSEQAVLTLTVTDTLPQLPLDLLDEWLSLAVEMVNAIENNPMREHCKQHFWHTLVGGEMDPNRSGVCHDWWSTRGGREMLLFGKEEEYQQAFSMSGALPDESRESKL</sequence>
<comment type="caution">
    <text evidence="1">The sequence shown here is derived from an EMBL/GenBank/DDBJ whole genome shotgun (WGS) entry which is preliminary data.</text>
</comment>
<protein>
    <submittedName>
        <fullName evidence="1">Uncharacterized protein</fullName>
    </submittedName>
</protein>
<organism evidence="1 2">
    <name type="scientific">Vermiconidia calcicola</name>
    <dbReference type="NCBI Taxonomy" id="1690605"/>
    <lineage>
        <taxon>Eukaryota</taxon>
        <taxon>Fungi</taxon>
        <taxon>Dikarya</taxon>
        <taxon>Ascomycota</taxon>
        <taxon>Pezizomycotina</taxon>
        <taxon>Dothideomycetes</taxon>
        <taxon>Dothideomycetidae</taxon>
        <taxon>Mycosphaerellales</taxon>
        <taxon>Extremaceae</taxon>
        <taxon>Vermiconidia</taxon>
    </lineage>
</organism>
<accession>A0ACC3NL07</accession>
<dbReference type="EMBL" id="JAUTXU010000031">
    <property type="protein sequence ID" value="KAK3718551.1"/>
    <property type="molecule type" value="Genomic_DNA"/>
</dbReference>
<name>A0ACC3NL07_9PEZI</name>
<proteinExistence type="predicted"/>
<evidence type="ECO:0000313" key="2">
    <source>
        <dbReference type="Proteomes" id="UP001281147"/>
    </source>
</evidence>
<dbReference type="Proteomes" id="UP001281147">
    <property type="component" value="Unassembled WGS sequence"/>
</dbReference>
<reference evidence="1" key="1">
    <citation type="submission" date="2023-07" db="EMBL/GenBank/DDBJ databases">
        <title>Black Yeasts Isolated from many extreme environments.</title>
        <authorList>
            <person name="Coleine C."/>
            <person name="Stajich J.E."/>
            <person name="Selbmann L."/>
        </authorList>
    </citation>
    <scope>NUCLEOTIDE SEQUENCE</scope>
    <source>
        <strain evidence="1">CCFEE 5714</strain>
    </source>
</reference>
<evidence type="ECO:0000313" key="1">
    <source>
        <dbReference type="EMBL" id="KAK3718551.1"/>
    </source>
</evidence>
<keyword evidence="2" id="KW-1185">Reference proteome</keyword>
<gene>
    <name evidence="1" type="ORF">LTR37_005055</name>
</gene>